<evidence type="ECO:0000313" key="1">
    <source>
        <dbReference type="EMBL" id="KGC11089.1"/>
    </source>
</evidence>
<organism evidence="1 2">
    <name type="scientific">Burkholderia gladioli</name>
    <name type="common">Pseudomonas marginata</name>
    <name type="synonym">Phytomonas marginata</name>
    <dbReference type="NCBI Taxonomy" id="28095"/>
    <lineage>
        <taxon>Bacteria</taxon>
        <taxon>Pseudomonadati</taxon>
        <taxon>Pseudomonadota</taxon>
        <taxon>Betaproteobacteria</taxon>
        <taxon>Burkholderiales</taxon>
        <taxon>Burkholderiaceae</taxon>
        <taxon>Burkholderia</taxon>
    </lineage>
</organism>
<protein>
    <submittedName>
        <fullName evidence="1">Uncharacterized protein</fullName>
    </submittedName>
</protein>
<accession>A0AAW3EV24</accession>
<evidence type="ECO:0000313" key="2">
    <source>
        <dbReference type="Proteomes" id="UP000029590"/>
    </source>
</evidence>
<gene>
    <name evidence="1" type="ORF">DM48_7792</name>
</gene>
<reference evidence="1 2" key="1">
    <citation type="submission" date="2014-04" db="EMBL/GenBank/DDBJ databases">
        <authorList>
            <person name="Bishop-Lilly K.A."/>
            <person name="Broomall S.M."/>
            <person name="Chain P.S."/>
            <person name="Chertkov O."/>
            <person name="Coyne S.R."/>
            <person name="Daligault H.E."/>
            <person name="Davenport K.W."/>
            <person name="Erkkila T."/>
            <person name="Frey K.G."/>
            <person name="Gibbons H.S."/>
            <person name="Gu W."/>
            <person name="Jaissle J."/>
            <person name="Johnson S.L."/>
            <person name="Koroleva G.I."/>
            <person name="Ladner J.T."/>
            <person name="Lo C.-C."/>
            <person name="Minogue T.D."/>
            <person name="Munk C."/>
            <person name="Palacios G.F."/>
            <person name="Redden C.L."/>
            <person name="Rosenzweig C.N."/>
            <person name="Scholz M.B."/>
            <person name="Teshima H."/>
            <person name="Xu Y."/>
        </authorList>
    </citation>
    <scope>NUCLEOTIDE SEQUENCE [LARGE SCALE GENOMIC DNA]</scope>
    <source>
        <strain evidence="2">gladioli</strain>
    </source>
</reference>
<dbReference type="AlphaFoldDB" id="A0AAW3EV24"/>
<proteinExistence type="predicted"/>
<name>A0AAW3EV24_BURGA</name>
<dbReference type="Proteomes" id="UP000029590">
    <property type="component" value="Unassembled WGS sequence"/>
</dbReference>
<sequence length="44" mass="4709">MPAEPVWLMTIATLAGKRYAIPFGDAGRGSPIVMAFFLASEVPQ</sequence>
<comment type="caution">
    <text evidence="1">The sequence shown here is derived from an EMBL/GenBank/DDBJ whole genome shotgun (WGS) entry which is preliminary data.</text>
</comment>
<dbReference type="RefSeq" id="WP_279608990.1">
    <property type="nucleotide sequence ID" value="NZ_CADEXC010000025.1"/>
</dbReference>
<dbReference type="EMBL" id="JPGG01000017">
    <property type="protein sequence ID" value="KGC11089.1"/>
    <property type="molecule type" value="Genomic_DNA"/>
</dbReference>